<comment type="caution">
    <text evidence="7">The sequence shown here is derived from an EMBL/GenBank/DDBJ whole genome shotgun (WGS) entry which is preliminary data.</text>
</comment>
<evidence type="ECO:0000313" key="7">
    <source>
        <dbReference type="EMBL" id="MEE1673093.1"/>
    </source>
</evidence>
<dbReference type="PROSITE" id="PS51747">
    <property type="entry name" value="CYT_DCMP_DEAMINASES_2"/>
    <property type="match status" value="1"/>
</dbReference>
<dbReference type="CDD" id="cd01283">
    <property type="entry name" value="cytidine_deaminase"/>
    <property type="match status" value="1"/>
</dbReference>
<dbReference type="InterPro" id="IPR013171">
    <property type="entry name" value="Cyd/dCyd_deaminase_Zn-bd"/>
</dbReference>
<dbReference type="GO" id="GO:0004126">
    <property type="term" value="F:cytidine deaminase activity"/>
    <property type="evidence" value="ECO:0007669"/>
    <property type="project" value="UniProtKB-EC"/>
</dbReference>
<dbReference type="Gene3D" id="3.40.140.10">
    <property type="entry name" value="Cytidine Deaminase, domain 2"/>
    <property type="match status" value="2"/>
</dbReference>
<comment type="similarity">
    <text evidence="1">Belongs to the cytidine and deoxycytidylate deaminase family.</text>
</comment>
<feature type="domain" description="CMP/dCMP-type deaminase" evidence="6">
    <location>
        <begin position="43"/>
        <end position="162"/>
    </location>
</feature>
<name>A0ABU7G113_9ALTE</name>
<dbReference type="PANTHER" id="PTHR11644:SF2">
    <property type="entry name" value="CYTIDINE DEAMINASE"/>
    <property type="match status" value="1"/>
</dbReference>
<dbReference type="Proteomes" id="UP001310248">
    <property type="component" value="Unassembled WGS sequence"/>
</dbReference>
<keyword evidence="5" id="KW-0862">Zinc</keyword>
<proteinExistence type="inferred from homology"/>
<gene>
    <name evidence="7" type="primary">cdd</name>
    <name evidence="7" type="ORF">SNR37_002506</name>
</gene>
<evidence type="ECO:0000256" key="1">
    <source>
        <dbReference type="ARBA" id="ARBA00006576"/>
    </source>
</evidence>
<evidence type="ECO:0000313" key="8">
    <source>
        <dbReference type="Proteomes" id="UP001310248"/>
    </source>
</evidence>
<reference evidence="8" key="1">
    <citation type="submission" date="2023-07" db="EMBL/GenBank/DDBJ databases">
        <title>Draft genome sequence of Agarivorans aestuarii strain ZMCS4, a CAZymes producing bacteria isolated from the marine brown algae Clodostephus spongiosus.</title>
        <authorList>
            <person name="Lorente B."/>
            <person name="Cabral C."/>
            <person name="Frias J."/>
            <person name="Faria J."/>
            <person name="Toubarro D."/>
        </authorList>
    </citation>
    <scope>NUCLEOTIDE SEQUENCE [LARGE SCALE GENOMIC DNA]</scope>
    <source>
        <strain evidence="8">ZMCS4</strain>
    </source>
</reference>
<evidence type="ECO:0000256" key="3">
    <source>
        <dbReference type="ARBA" id="ARBA00022723"/>
    </source>
</evidence>
<protein>
    <submittedName>
        <fullName evidence="7">Cytidine deaminase</fullName>
        <ecNumber evidence="7">3.5.4.5</ecNumber>
    </submittedName>
</protein>
<dbReference type="SUPFAM" id="SSF53927">
    <property type="entry name" value="Cytidine deaminase-like"/>
    <property type="match status" value="2"/>
</dbReference>
<dbReference type="EMBL" id="JAYDYW010000004">
    <property type="protein sequence ID" value="MEE1673093.1"/>
    <property type="molecule type" value="Genomic_DNA"/>
</dbReference>
<dbReference type="NCBIfam" id="NF006537">
    <property type="entry name" value="PRK09027.1"/>
    <property type="match status" value="1"/>
</dbReference>
<evidence type="ECO:0000256" key="4">
    <source>
        <dbReference type="ARBA" id="ARBA00022801"/>
    </source>
</evidence>
<evidence type="ECO:0000256" key="5">
    <source>
        <dbReference type="ARBA" id="ARBA00022833"/>
    </source>
</evidence>
<keyword evidence="4 7" id="KW-0378">Hydrolase</keyword>
<keyword evidence="3" id="KW-0479">Metal-binding</keyword>
<dbReference type="Pfam" id="PF08211">
    <property type="entry name" value="dCMP_cyt_deam_2"/>
    <property type="match status" value="1"/>
</dbReference>
<dbReference type="InterPro" id="IPR016193">
    <property type="entry name" value="Cytidine_deaminase-like"/>
</dbReference>
<keyword evidence="8" id="KW-1185">Reference proteome</keyword>
<dbReference type="InterPro" id="IPR002125">
    <property type="entry name" value="CMP_dCMP_dom"/>
</dbReference>
<dbReference type="RefSeq" id="WP_329774466.1">
    <property type="nucleotide sequence ID" value="NZ_JAYDYW010000004.1"/>
</dbReference>
<dbReference type="InterPro" id="IPR016192">
    <property type="entry name" value="APOBEC/CMP_deaminase_Zn-bd"/>
</dbReference>
<comment type="subunit">
    <text evidence="2">Homodimer.</text>
</comment>
<dbReference type="PIRSF" id="PIRSF006334">
    <property type="entry name" value="Cdd_plus_pseudo"/>
    <property type="match status" value="1"/>
</dbReference>
<sequence length="281" mass="31327">MSENTQADLPLITALQTVLASKQIPNMLNSQQTKALCNSLNCTTIELAERMLPLAASFSFAPKSDFKVGAIAIDKQQQLFLGANYELEYGPLSGSLHAEQSAIFNALSHQADELTDLVINAAPCGYCRQFINELANANQLKVRFNQQSYDFPQLLPQSFGPNDLGVKTPLAKLELNAASQAPDFAKASYAPYTQVQSAMFAYQGDKVIAWSCYLENVAFNPSLSPLLTLLSQLTLNHLSLNNVDRFELWEHKDNRFSFKQELQNFAEHSQKPMVHHYYPST</sequence>
<accession>A0ABU7G113</accession>
<organism evidence="7 8">
    <name type="scientific">Agarivorans aestuarii</name>
    <dbReference type="NCBI Taxonomy" id="1563703"/>
    <lineage>
        <taxon>Bacteria</taxon>
        <taxon>Pseudomonadati</taxon>
        <taxon>Pseudomonadota</taxon>
        <taxon>Gammaproteobacteria</taxon>
        <taxon>Alteromonadales</taxon>
        <taxon>Alteromonadaceae</taxon>
        <taxon>Agarivorans</taxon>
    </lineage>
</organism>
<evidence type="ECO:0000256" key="2">
    <source>
        <dbReference type="ARBA" id="ARBA00011738"/>
    </source>
</evidence>
<dbReference type="PROSITE" id="PS00903">
    <property type="entry name" value="CYT_DCMP_DEAMINASES_1"/>
    <property type="match status" value="1"/>
</dbReference>
<dbReference type="EC" id="3.5.4.5" evidence="7"/>
<dbReference type="Pfam" id="PF00383">
    <property type="entry name" value="dCMP_cyt_deam_1"/>
    <property type="match status" value="1"/>
</dbReference>
<dbReference type="InterPro" id="IPR050202">
    <property type="entry name" value="Cyt/Deoxycyt_deaminase"/>
</dbReference>
<dbReference type="PANTHER" id="PTHR11644">
    <property type="entry name" value="CYTIDINE DEAMINASE"/>
    <property type="match status" value="1"/>
</dbReference>
<evidence type="ECO:0000259" key="6">
    <source>
        <dbReference type="PROSITE" id="PS51747"/>
    </source>
</evidence>